<dbReference type="Pfam" id="PF16347">
    <property type="entry name" value="SGSH_C"/>
    <property type="match status" value="1"/>
</dbReference>
<gene>
    <name evidence="2" type="ORF">ACFFIP_00290</name>
</gene>
<organism evidence="2 3">
    <name type="scientific">Fontibacter flavus</name>
    <dbReference type="NCBI Taxonomy" id="654838"/>
    <lineage>
        <taxon>Bacteria</taxon>
        <taxon>Pseudomonadati</taxon>
        <taxon>Bacteroidota</taxon>
        <taxon>Cytophagia</taxon>
        <taxon>Cytophagales</taxon>
        <taxon>Cyclobacteriaceae</taxon>
        <taxon>Fontibacter</taxon>
    </lineage>
</organism>
<dbReference type="InterPro" id="IPR017850">
    <property type="entry name" value="Alkaline_phosphatase_core_sf"/>
</dbReference>
<accession>A0ABV6FMK9</accession>
<comment type="caution">
    <text evidence="2">The sequence shown here is derived from an EMBL/GenBank/DDBJ whole genome shotgun (WGS) entry which is preliminary data.</text>
</comment>
<dbReference type="EMBL" id="JBHLWI010000001">
    <property type="protein sequence ID" value="MFC0261098.1"/>
    <property type="molecule type" value="Genomic_DNA"/>
</dbReference>
<dbReference type="RefSeq" id="WP_382385666.1">
    <property type="nucleotide sequence ID" value="NZ_JBHLWI010000001.1"/>
</dbReference>
<name>A0ABV6FMK9_9BACT</name>
<evidence type="ECO:0000259" key="1">
    <source>
        <dbReference type="Pfam" id="PF16347"/>
    </source>
</evidence>
<reference evidence="2 3" key="1">
    <citation type="submission" date="2024-09" db="EMBL/GenBank/DDBJ databases">
        <authorList>
            <person name="Sun Q."/>
            <person name="Mori K."/>
        </authorList>
    </citation>
    <scope>NUCLEOTIDE SEQUENCE [LARGE SCALE GENOMIC DNA]</scope>
    <source>
        <strain evidence="2 3">CCM 7650</strain>
    </source>
</reference>
<evidence type="ECO:0000313" key="2">
    <source>
        <dbReference type="EMBL" id="MFC0261098.1"/>
    </source>
</evidence>
<dbReference type="Proteomes" id="UP001589797">
    <property type="component" value="Unassembled WGS sequence"/>
</dbReference>
<dbReference type="InterPro" id="IPR032506">
    <property type="entry name" value="SGSH_C"/>
</dbReference>
<dbReference type="Gene3D" id="3.40.720.10">
    <property type="entry name" value="Alkaline Phosphatase, subunit A"/>
    <property type="match status" value="1"/>
</dbReference>
<keyword evidence="3" id="KW-1185">Reference proteome</keyword>
<feature type="domain" description="N-sulphoglucosamine sulphohydrolase C-terminal" evidence="1">
    <location>
        <begin position="11"/>
        <end position="91"/>
    </location>
</feature>
<sequence length="103" mass="12211">MLSVKCHFFLNESRSISRDALYWHYPHYGNQGGNPGSAIQEDGWKLIYFYEDQRIELYDLTNDLGERHDLAKKEVEKANYLQSKLMNWLETTNARKPGRRDID</sequence>
<protein>
    <submittedName>
        <fullName evidence="2">Sulfatase/phosphatase domain-containing protein</fullName>
    </submittedName>
</protein>
<proteinExistence type="predicted"/>
<dbReference type="SUPFAM" id="SSF53649">
    <property type="entry name" value="Alkaline phosphatase-like"/>
    <property type="match status" value="1"/>
</dbReference>
<evidence type="ECO:0000313" key="3">
    <source>
        <dbReference type="Proteomes" id="UP001589797"/>
    </source>
</evidence>